<dbReference type="HOGENOM" id="CLU_2228215_0_0_1"/>
<evidence type="ECO:0000313" key="2">
    <source>
        <dbReference type="EMBL" id="CCA26258.1"/>
    </source>
</evidence>
<accession>F0WXR2</accession>
<feature type="region of interest" description="Disordered" evidence="1">
    <location>
        <begin position="1"/>
        <end position="36"/>
    </location>
</feature>
<sequence length="106" mass="11444">MSPTPMEQVDQDQAQEPVATHTNNDGASTASSAGEDMTRLLDIVTELKGDIGARLTRLEARRFEDDQASVVSASSSTFRAYAKTRAGLGRNMTISSLEDELIRSPV</sequence>
<proteinExistence type="predicted"/>
<protein>
    <submittedName>
        <fullName evidence="2">AlNc14C362G10998 protein</fullName>
    </submittedName>
</protein>
<dbReference type="EMBL" id="FR824407">
    <property type="protein sequence ID" value="CCA26258.1"/>
    <property type="molecule type" value="Genomic_DNA"/>
</dbReference>
<gene>
    <name evidence="2" type="primary">AlNc14C362G10998</name>
    <name evidence="2" type="ORF">ALNC14_124020</name>
</gene>
<organism evidence="2">
    <name type="scientific">Albugo laibachii Nc14</name>
    <dbReference type="NCBI Taxonomy" id="890382"/>
    <lineage>
        <taxon>Eukaryota</taxon>
        <taxon>Sar</taxon>
        <taxon>Stramenopiles</taxon>
        <taxon>Oomycota</taxon>
        <taxon>Peronosporomycetes</taxon>
        <taxon>Albuginales</taxon>
        <taxon>Albuginaceae</taxon>
        <taxon>Albugo</taxon>
    </lineage>
</organism>
<dbReference type="AlphaFoldDB" id="F0WXR2"/>
<name>F0WXR2_9STRA</name>
<reference evidence="2" key="2">
    <citation type="submission" date="2011-02" db="EMBL/GenBank/DDBJ databases">
        <authorList>
            <person name="MacLean D."/>
        </authorList>
    </citation>
    <scope>NUCLEOTIDE SEQUENCE</scope>
</reference>
<reference evidence="2" key="1">
    <citation type="journal article" date="2011" name="PLoS Biol.">
        <title>Gene gain and loss during evolution of obligate parasitism in the white rust pathogen of Arabidopsis thaliana.</title>
        <authorList>
            <person name="Kemen E."/>
            <person name="Gardiner A."/>
            <person name="Schultz-Larsen T."/>
            <person name="Kemen A.C."/>
            <person name="Balmuth A.L."/>
            <person name="Robert-Seilaniantz A."/>
            <person name="Bailey K."/>
            <person name="Holub E."/>
            <person name="Studholme D.J."/>
            <person name="Maclean D."/>
            <person name="Jones J.D."/>
        </authorList>
    </citation>
    <scope>NUCLEOTIDE SEQUENCE</scope>
</reference>
<evidence type="ECO:0000256" key="1">
    <source>
        <dbReference type="SAM" id="MobiDB-lite"/>
    </source>
</evidence>
<feature type="compositionally biased region" description="Polar residues" evidence="1">
    <location>
        <begin position="20"/>
        <end position="32"/>
    </location>
</feature>